<feature type="domain" description="PAC" evidence="9">
    <location>
        <begin position="346"/>
        <end position="398"/>
    </location>
</feature>
<dbReference type="SMART" id="SM00091">
    <property type="entry name" value="PAS"/>
    <property type="match status" value="2"/>
</dbReference>
<dbReference type="InterPro" id="IPR001610">
    <property type="entry name" value="PAC"/>
</dbReference>
<dbReference type="Proteomes" id="UP000010846">
    <property type="component" value="Chromosome"/>
</dbReference>
<name>L0IC66_HALRX</name>
<evidence type="ECO:0000259" key="7">
    <source>
        <dbReference type="PROSITE" id="PS50109"/>
    </source>
</evidence>
<dbReference type="InterPro" id="IPR050736">
    <property type="entry name" value="Sensor_HK_Regulatory"/>
</dbReference>
<dbReference type="SUPFAM" id="SSF55874">
    <property type="entry name" value="ATPase domain of HSP90 chaperone/DNA topoisomerase II/histidine kinase"/>
    <property type="match status" value="1"/>
</dbReference>
<dbReference type="OrthoDB" id="8127at2157"/>
<dbReference type="PROSITE" id="PS50112">
    <property type="entry name" value="PAS"/>
    <property type="match status" value="2"/>
</dbReference>
<accession>L0IC66</accession>
<keyword evidence="6" id="KW-0902">Two-component regulatory system</keyword>
<dbReference type="Pfam" id="PF02518">
    <property type="entry name" value="HATPase_c"/>
    <property type="match status" value="1"/>
</dbReference>
<feature type="domain" description="Histidine kinase" evidence="7">
    <location>
        <begin position="409"/>
        <end position="638"/>
    </location>
</feature>
<dbReference type="SMART" id="SM00387">
    <property type="entry name" value="HATPase_c"/>
    <property type="match status" value="1"/>
</dbReference>
<dbReference type="NCBIfam" id="TIGR00229">
    <property type="entry name" value="sensory_box"/>
    <property type="match status" value="2"/>
</dbReference>
<dbReference type="PRINTS" id="PR00344">
    <property type="entry name" value="BCTRLSENSOR"/>
</dbReference>
<dbReference type="InterPro" id="IPR000700">
    <property type="entry name" value="PAS-assoc_C"/>
</dbReference>
<reference evidence="10" key="1">
    <citation type="submission" date="2011-09" db="EMBL/GenBank/DDBJ databases">
        <title>Complete sequence of Halovivax ruber XH-70.</title>
        <authorList>
            <consortium name="US DOE Joint Genome Institute"/>
            <person name="Lucas S."/>
            <person name="Han J."/>
            <person name="Lapidus A."/>
            <person name="Cheng J.-F."/>
            <person name="Goodwin L."/>
            <person name="Pitluck S."/>
            <person name="Peters L."/>
            <person name="Mikhailova N."/>
            <person name="Davenport K."/>
            <person name="Detter J.C."/>
            <person name="Han C."/>
            <person name="Tapia R."/>
            <person name="Land M."/>
            <person name="Hauser L."/>
            <person name="Kyrpides N."/>
            <person name="Ivanova N."/>
            <person name="Pagani I."/>
            <person name="Sproer C."/>
            <person name="Anderson I."/>
            <person name="Woyke T."/>
        </authorList>
    </citation>
    <scope>NUCLEOTIDE SEQUENCE</scope>
    <source>
        <strain evidence="10">XH-70</strain>
    </source>
</reference>
<sequence>MRERIRVCWVGPTPEGQTQAIVEQAIHPITVTNRSVEWLHDGETTGATVEHDADTPIADCFVLDLDAEGRDAGIRAVPGQTPVAVVLGHDEDTSHPLEAGAADVFRRDTVQQEPALVARRLRSVVDASASRPPLTRVSADSTRLGRYQTVVERAADPMYVLDSSGRCVLANDALARFSGYERTDLVGTHASTFIGSAEFERAGELLADLASSDESAGRFEFTLETADGDERVGEATIVPVTTDDRVLGSVGVVRDISERTRRTRELARFRTIVETAPVGLFSLDETGTISWANDEFVAPFAEPADEIVGEPFQALVERGYFSPEEIDAYAERVRTLLSDDTDVTEITHEPRLHTPDGETRTYRATLTTLPLDDGEFTGTVNAFREITDERRYQRELERQNDRLEQFASLVSHDLRNPLNVAQGHVDLLEEAVDHDSVSEVSWAIERMATLIDDLLTLTRQGETVGDPERVDLAAVVDDAWAVVEGPVTLRRDVAGTVAADRSRLVELFTNLFRNVVDHGMADENRAPIDHDAHANEAAVHDPEATDNEQHPTNEPESAREITVGWLDDEASASAAPTGFFVDDDGPGLPDADVFEAGVTTDPDGTGIGLAIVAEIAEAHGWTATAGESPSGGARFAFRGVDSARAERSAR</sequence>
<dbReference type="PANTHER" id="PTHR43711:SF1">
    <property type="entry name" value="HISTIDINE KINASE 1"/>
    <property type="match status" value="1"/>
</dbReference>
<dbReference type="EMBL" id="CP003050">
    <property type="protein sequence ID" value="AGB17170.1"/>
    <property type="molecule type" value="Genomic_DNA"/>
</dbReference>
<comment type="catalytic activity">
    <reaction evidence="1">
        <text>ATP + protein L-histidine = ADP + protein N-phospho-L-histidine.</text>
        <dbReference type="EC" id="2.7.13.3"/>
    </reaction>
</comment>
<dbReference type="CDD" id="cd00130">
    <property type="entry name" value="PAS"/>
    <property type="match status" value="2"/>
</dbReference>
<dbReference type="InterPro" id="IPR036890">
    <property type="entry name" value="HATPase_C_sf"/>
</dbReference>
<evidence type="ECO:0000256" key="6">
    <source>
        <dbReference type="ARBA" id="ARBA00023012"/>
    </source>
</evidence>
<protein>
    <recommendedName>
        <fullName evidence="2">histidine kinase</fullName>
        <ecNumber evidence="2">2.7.13.3</ecNumber>
    </recommendedName>
</protein>
<dbReference type="SUPFAM" id="SSF47384">
    <property type="entry name" value="Homodimeric domain of signal transducing histidine kinase"/>
    <property type="match status" value="1"/>
</dbReference>
<gene>
    <name evidence="10" type="ordered locus">Halru_2589</name>
</gene>
<keyword evidence="11" id="KW-1185">Reference proteome</keyword>
<dbReference type="Pfam" id="PF00512">
    <property type="entry name" value="HisKA"/>
    <property type="match status" value="1"/>
</dbReference>
<dbReference type="eggNOG" id="arCOG02389">
    <property type="taxonomic scope" value="Archaea"/>
</dbReference>
<dbReference type="GO" id="GO:0006355">
    <property type="term" value="P:regulation of DNA-templated transcription"/>
    <property type="evidence" value="ECO:0007669"/>
    <property type="project" value="InterPro"/>
</dbReference>
<dbReference type="EC" id="2.7.13.3" evidence="2"/>
<organism evidence="10 11">
    <name type="scientific">Halovivax ruber (strain DSM 18193 / JCM 13892 / XH-70)</name>
    <dbReference type="NCBI Taxonomy" id="797302"/>
    <lineage>
        <taxon>Archaea</taxon>
        <taxon>Methanobacteriati</taxon>
        <taxon>Methanobacteriota</taxon>
        <taxon>Stenosarchaea group</taxon>
        <taxon>Halobacteria</taxon>
        <taxon>Halobacteriales</taxon>
        <taxon>Natrialbaceae</taxon>
        <taxon>Halovivax</taxon>
    </lineage>
</organism>
<evidence type="ECO:0000256" key="3">
    <source>
        <dbReference type="ARBA" id="ARBA00022553"/>
    </source>
</evidence>
<dbReference type="eggNOG" id="arCOG02330">
    <property type="taxonomic scope" value="Archaea"/>
</dbReference>
<dbReference type="PROSITE" id="PS50109">
    <property type="entry name" value="HIS_KIN"/>
    <property type="match status" value="1"/>
</dbReference>
<evidence type="ECO:0000259" key="8">
    <source>
        <dbReference type="PROSITE" id="PS50112"/>
    </source>
</evidence>
<evidence type="ECO:0000256" key="2">
    <source>
        <dbReference type="ARBA" id="ARBA00012438"/>
    </source>
</evidence>
<dbReference type="KEGG" id="hru:Halru_2589"/>
<feature type="domain" description="PAS" evidence="8">
    <location>
        <begin position="265"/>
        <end position="340"/>
    </location>
</feature>
<keyword evidence="5" id="KW-0418">Kinase</keyword>
<dbReference type="eggNOG" id="arCOG02331">
    <property type="taxonomic scope" value="Archaea"/>
</dbReference>
<proteinExistence type="predicted"/>
<evidence type="ECO:0000256" key="1">
    <source>
        <dbReference type="ARBA" id="ARBA00000085"/>
    </source>
</evidence>
<evidence type="ECO:0000256" key="4">
    <source>
        <dbReference type="ARBA" id="ARBA00022679"/>
    </source>
</evidence>
<evidence type="ECO:0000256" key="5">
    <source>
        <dbReference type="ARBA" id="ARBA00022777"/>
    </source>
</evidence>
<dbReference type="AlphaFoldDB" id="L0IC66"/>
<dbReference type="InterPro" id="IPR003594">
    <property type="entry name" value="HATPase_dom"/>
</dbReference>
<dbReference type="Gene3D" id="3.30.565.10">
    <property type="entry name" value="Histidine kinase-like ATPase, C-terminal domain"/>
    <property type="match status" value="1"/>
</dbReference>
<dbReference type="CDD" id="cd00082">
    <property type="entry name" value="HisKA"/>
    <property type="match status" value="1"/>
</dbReference>
<dbReference type="RefSeq" id="WP_015301769.1">
    <property type="nucleotide sequence ID" value="NC_019964.1"/>
</dbReference>
<keyword evidence="3" id="KW-0597">Phosphoprotein</keyword>
<dbReference type="Pfam" id="PF08448">
    <property type="entry name" value="PAS_4"/>
    <property type="match status" value="1"/>
</dbReference>
<dbReference type="InterPro" id="IPR003661">
    <property type="entry name" value="HisK_dim/P_dom"/>
</dbReference>
<evidence type="ECO:0000259" key="9">
    <source>
        <dbReference type="PROSITE" id="PS50113"/>
    </source>
</evidence>
<keyword evidence="4" id="KW-0808">Transferase</keyword>
<dbReference type="InterPro" id="IPR013656">
    <property type="entry name" value="PAS_4"/>
</dbReference>
<dbReference type="InterPro" id="IPR036097">
    <property type="entry name" value="HisK_dim/P_sf"/>
</dbReference>
<dbReference type="InterPro" id="IPR004358">
    <property type="entry name" value="Sig_transdc_His_kin-like_C"/>
</dbReference>
<dbReference type="SMART" id="SM00086">
    <property type="entry name" value="PAC"/>
    <property type="match status" value="2"/>
</dbReference>
<dbReference type="PANTHER" id="PTHR43711">
    <property type="entry name" value="TWO-COMPONENT HISTIDINE KINASE"/>
    <property type="match status" value="1"/>
</dbReference>
<dbReference type="InterPro" id="IPR000014">
    <property type="entry name" value="PAS"/>
</dbReference>
<dbReference type="SUPFAM" id="SSF55785">
    <property type="entry name" value="PYP-like sensor domain (PAS domain)"/>
    <property type="match status" value="2"/>
</dbReference>
<feature type="domain" description="PAS" evidence="8">
    <location>
        <begin position="143"/>
        <end position="187"/>
    </location>
</feature>
<dbReference type="InterPro" id="IPR035965">
    <property type="entry name" value="PAS-like_dom_sf"/>
</dbReference>
<dbReference type="HOGENOM" id="CLU_000445_114_58_2"/>
<dbReference type="Pfam" id="PF00989">
    <property type="entry name" value="PAS"/>
    <property type="match status" value="1"/>
</dbReference>
<evidence type="ECO:0000313" key="11">
    <source>
        <dbReference type="Proteomes" id="UP000010846"/>
    </source>
</evidence>
<dbReference type="GO" id="GO:0000155">
    <property type="term" value="F:phosphorelay sensor kinase activity"/>
    <property type="evidence" value="ECO:0007669"/>
    <property type="project" value="InterPro"/>
</dbReference>
<dbReference type="SMART" id="SM00388">
    <property type="entry name" value="HisKA"/>
    <property type="match status" value="1"/>
</dbReference>
<dbReference type="STRING" id="797302.Halru_2589"/>
<feature type="domain" description="PAC" evidence="9">
    <location>
        <begin position="217"/>
        <end position="268"/>
    </location>
</feature>
<dbReference type="Gene3D" id="3.30.450.20">
    <property type="entry name" value="PAS domain"/>
    <property type="match status" value="2"/>
</dbReference>
<dbReference type="InterPro" id="IPR013767">
    <property type="entry name" value="PAS_fold"/>
</dbReference>
<dbReference type="GeneID" id="14377126"/>
<dbReference type="PROSITE" id="PS50113">
    <property type="entry name" value="PAC"/>
    <property type="match status" value="2"/>
</dbReference>
<dbReference type="InterPro" id="IPR005467">
    <property type="entry name" value="His_kinase_dom"/>
</dbReference>
<dbReference type="Gene3D" id="1.10.287.130">
    <property type="match status" value="1"/>
</dbReference>
<evidence type="ECO:0000313" key="10">
    <source>
        <dbReference type="EMBL" id="AGB17170.1"/>
    </source>
</evidence>